<organism evidence="2 3">
    <name type="scientific">Tsukamurella tyrosinosolvens</name>
    <dbReference type="NCBI Taxonomy" id="57704"/>
    <lineage>
        <taxon>Bacteria</taxon>
        <taxon>Bacillati</taxon>
        <taxon>Actinomycetota</taxon>
        <taxon>Actinomycetes</taxon>
        <taxon>Mycobacteriales</taxon>
        <taxon>Tsukamurellaceae</taxon>
        <taxon>Tsukamurella</taxon>
    </lineage>
</organism>
<proteinExistence type="predicted"/>
<dbReference type="Proteomes" id="UP000182241">
    <property type="component" value="Unassembled WGS sequence"/>
</dbReference>
<reference evidence="3" key="1">
    <citation type="submission" date="2016-10" db="EMBL/GenBank/DDBJ databases">
        <authorList>
            <person name="Varghese N."/>
            <person name="Submissions S."/>
        </authorList>
    </citation>
    <scope>NUCLEOTIDE SEQUENCE [LARGE SCALE GENOMIC DNA]</scope>
    <source>
        <strain evidence="3">DSM 44234</strain>
    </source>
</reference>
<name>A0A1H4VJN6_TSUTY</name>
<dbReference type="STRING" id="57704.SAMN04489793_3249"/>
<evidence type="ECO:0000256" key="1">
    <source>
        <dbReference type="SAM" id="MobiDB-lite"/>
    </source>
</evidence>
<feature type="region of interest" description="Disordered" evidence="1">
    <location>
        <begin position="1"/>
        <end position="20"/>
    </location>
</feature>
<gene>
    <name evidence="2" type="ORF">SAMN04489793_3249</name>
</gene>
<dbReference type="EMBL" id="FNSA01000003">
    <property type="protein sequence ID" value="SEC81173.1"/>
    <property type="molecule type" value="Genomic_DNA"/>
</dbReference>
<dbReference type="AlphaFoldDB" id="A0A1H4VJN6"/>
<keyword evidence="3" id="KW-1185">Reference proteome</keyword>
<accession>A0A1H4VJN6</accession>
<evidence type="ECO:0000313" key="2">
    <source>
        <dbReference type="EMBL" id="SEC81173.1"/>
    </source>
</evidence>
<evidence type="ECO:0000313" key="3">
    <source>
        <dbReference type="Proteomes" id="UP000182241"/>
    </source>
</evidence>
<protein>
    <submittedName>
        <fullName evidence="2">Uncharacterized protein</fullName>
    </submittedName>
</protein>
<sequence length="72" mass="8282">MLNGGDWADPPWERAPDQDDATSIAFRGQPCDLSECHHPVHAFDHPRRSLRHLEWFNREPVQSLSSNAEEMS</sequence>